<sequence length="289" mass="32861">MASITTLSWQIAKHMLDGGRARVYLNAAIWEPGVKLLVNRTGKWETHTRDFEHASPENIEVAQLVVENPGRTPITVYNPALIISGSGRRNHAISPRMFKASLFGHETPATETLVRIDPYDRVTFLLDYWSVLPALLEGARKSKIRLRGGVCVAGRKRPRKSSRYLAWIIPRGSWTANKGVTEISPYTVMWRELYRATVSGREYDELNTYQLGVVLREAFQEFDSCPAREDFEAALERAEERHEIDCGALTVATLVMYESLKRDSNHLSKWPRSPKRESGQYQSVIKEGN</sequence>
<accession>A0A4U0NPP7</accession>
<dbReference type="OrthoDB" id="5118911at2"/>
<reference evidence="2 3" key="1">
    <citation type="submission" date="2019-04" db="EMBL/GenBank/DDBJ databases">
        <title>Streptomyces piniterrae sp. nov., a heliquinomycin-producing actinomycete isolated from rhizosphere soil of Pinus yunnanensis.</title>
        <authorList>
            <person name="Zhuang X."/>
            <person name="Zhao J."/>
        </authorList>
    </citation>
    <scope>NUCLEOTIDE SEQUENCE [LARGE SCALE GENOMIC DNA]</scope>
    <source>
        <strain evidence="3">jys28</strain>
    </source>
</reference>
<evidence type="ECO:0000313" key="3">
    <source>
        <dbReference type="Proteomes" id="UP000308697"/>
    </source>
</evidence>
<comment type="caution">
    <text evidence="2">The sequence shown here is derived from an EMBL/GenBank/DDBJ whole genome shotgun (WGS) entry which is preliminary data.</text>
</comment>
<feature type="region of interest" description="Disordered" evidence="1">
    <location>
        <begin position="268"/>
        <end position="289"/>
    </location>
</feature>
<dbReference type="EMBL" id="SUMB01000003">
    <property type="protein sequence ID" value="TJZ55882.1"/>
    <property type="molecule type" value="Genomic_DNA"/>
</dbReference>
<proteinExistence type="predicted"/>
<organism evidence="2 3">
    <name type="scientific">Streptomyces piniterrae</name>
    <dbReference type="NCBI Taxonomy" id="2571125"/>
    <lineage>
        <taxon>Bacteria</taxon>
        <taxon>Bacillati</taxon>
        <taxon>Actinomycetota</taxon>
        <taxon>Actinomycetes</taxon>
        <taxon>Kitasatosporales</taxon>
        <taxon>Streptomycetaceae</taxon>
        <taxon>Streptomyces</taxon>
    </lineage>
</organism>
<dbReference type="Proteomes" id="UP000308697">
    <property type="component" value="Unassembled WGS sequence"/>
</dbReference>
<name>A0A4U0NPP7_9ACTN</name>
<evidence type="ECO:0000313" key="2">
    <source>
        <dbReference type="EMBL" id="TJZ55882.1"/>
    </source>
</evidence>
<protein>
    <submittedName>
        <fullName evidence="2">Uncharacterized protein</fullName>
    </submittedName>
</protein>
<keyword evidence="3" id="KW-1185">Reference proteome</keyword>
<dbReference type="RefSeq" id="WP_136739689.1">
    <property type="nucleotide sequence ID" value="NZ_SUMB01000003.1"/>
</dbReference>
<gene>
    <name evidence="2" type="ORF">FCH28_11395</name>
</gene>
<dbReference type="AlphaFoldDB" id="A0A4U0NPP7"/>
<evidence type="ECO:0000256" key="1">
    <source>
        <dbReference type="SAM" id="MobiDB-lite"/>
    </source>
</evidence>